<dbReference type="AlphaFoldDB" id="A0A9D2NWY3"/>
<proteinExistence type="predicted"/>
<evidence type="ECO:0000313" key="2">
    <source>
        <dbReference type="Proteomes" id="UP000823882"/>
    </source>
</evidence>
<evidence type="ECO:0000313" key="1">
    <source>
        <dbReference type="EMBL" id="HJC40206.1"/>
    </source>
</evidence>
<dbReference type="Proteomes" id="UP000823882">
    <property type="component" value="Unassembled WGS sequence"/>
</dbReference>
<feature type="non-terminal residue" evidence="1">
    <location>
        <position position="1"/>
    </location>
</feature>
<reference evidence="1" key="2">
    <citation type="submission" date="2021-04" db="EMBL/GenBank/DDBJ databases">
        <authorList>
            <person name="Gilroy R."/>
        </authorList>
    </citation>
    <scope>NUCLEOTIDE SEQUENCE</scope>
    <source>
        <strain evidence="1">CHK186-1790</strain>
    </source>
</reference>
<accession>A0A9D2NWY3</accession>
<dbReference type="EMBL" id="DWWJ01000026">
    <property type="protein sequence ID" value="HJC40206.1"/>
    <property type="molecule type" value="Genomic_DNA"/>
</dbReference>
<organism evidence="1 2">
    <name type="scientific">Candidatus Intestinimonas pullistercoris</name>
    <dbReference type="NCBI Taxonomy" id="2838623"/>
    <lineage>
        <taxon>Bacteria</taxon>
        <taxon>Bacillati</taxon>
        <taxon>Bacillota</taxon>
        <taxon>Clostridia</taxon>
        <taxon>Eubacteriales</taxon>
        <taxon>Intestinimonas</taxon>
    </lineage>
</organism>
<protein>
    <submittedName>
        <fullName evidence="1">Uncharacterized protein</fullName>
    </submittedName>
</protein>
<reference evidence="1" key="1">
    <citation type="journal article" date="2021" name="PeerJ">
        <title>Extensive microbial diversity within the chicken gut microbiome revealed by metagenomics and culture.</title>
        <authorList>
            <person name="Gilroy R."/>
            <person name="Ravi A."/>
            <person name="Getino M."/>
            <person name="Pursley I."/>
            <person name="Horton D.L."/>
            <person name="Alikhan N.F."/>
            <person name="Baker D."/>
            <person name="Gharbi K."/>
            <person name="Hall N."/>
            <person name="Watson M."/>
            <person name="Adriaenssens E.M."/>
            <person name="Foster-Nyarko E."/>
            <person name="Jarju S."/>
            <person name="Secka A."/>
            <person name="Antonio M."/>
            <person name="Oren A."/>
            <person name="Chaudhuri R.R."/>
            <person name="La Ragione R."/>
            <person name="Hildebrand F."/>
            <person name="Pallen M.J."/>
        </authorList>
    </citation>
    <scope>NUCLEOTIDE SEQUENCE</scope>
    <source>
        <strain evidence="1">CHK186-1790</strain>
    </source>
</reference>
<gene>
    <name evidence="1" type="ORF">H9701_01450</name>
</gene>
<name>A0A9D2NWY3_9FIRM</name>
<sequence length="669" mass="71025">IDEVKVYNGRNAAPSVDGSKGTAILSLNRNGVVAAAVFDDVAVTESAGDHMFVFDAGYVWDEYGYVNAVFNDETTAQEDVRVAYVDSLATGEIVHNPDVEDGIYLYRYNSDGYYEITKPTATYYKTGWVGSVNKGQNTFVIVDAKGDYVQECLLTDSSVVIDYDTSDTDPVISNGAIFSEGDEVRVIVNNADDGEVLMGVLWERADYTNQDDDTPNFDVDGALLMNKYATVAEVNAALKEGNVSIQGDWQPTDFATNKTVSIPANTTLKISGNFDADTLGLSIGTLSNSKLVVDGTFTTDKNIDYDVVAGELVFMIDGTPKADEISGDVSVAGDMWINECTTPITVSGNLSVKGDVETTNSRTQITVNVTGHHEVKGNTHAMVNFVVLSSSTLIVEGTVYGEITVGQVSPAREGRAVIGTVAGAVDVQNGTLEITTKFDSATTPTGAAGGQIIFADGATAPGAGASVFVAKNDATVSDVGGKTFTFNATAGTGSDGAFVTEDETITSATVELLYVYDAKSALQAGDTVYAWTDWNTNAEVAAKQPWLVVKVTPADGLSDVKLSKTDISFTKGGEELTLVTTEDKSLTYKEADNAFYFGVVAVTPYVEGHKTEGAQDYLTQEVSESEEGKKLSDVLPGSYAVTVEFNDEIFTAECTLTADDVHVTDSSEP</sequence>
<comment type="caution">
    <text evidence="1">The sequence shown here is derived from an EMBL/GenBank/DDBJ whole genome shotgun (WGS) entry which is preliminary data.</text>
</comment>